<organism evidence="1 2">
    <name type="scientific">Chitinophaga silvatica</name>
    <dbReference type="NCBI Taxonomy" id="2282649"/>
    <lineage>
        <taxon>Bacteria</taxon>
        <taxon>Pseudomonadati</taxon>
        <taxon>Bacteroidota</taxon>
        <taxon>Chitinophagia</taxon>
        <taxon>Chitinophagales</taxon>
        <taxon>Chitinophagaceae</taxon>
        <taxon>Chitinophaga</taxon>
    </lineage>
</organism>
<evidence type="ECO:0000313" key="1">
    <source>
        <dbReference type="EMBL" id="RFS21187.1"/>
    </source>
</evidence>
<comment type="caution">
    <text evidence="1">The sequence shown here is derived from an EMBL/GenBank/DDBJ whole genome shotgun (WGS) entry which is preliminary data.</text>
</comment>
<dbReference type="AlphaFoldDB" id="A0A3E1Y7Y0"/>
<dbReference type="RefSeq" id="WP_116977135.1">
    <property type="nucleotide sequence ID" value="NZ_QPMM01000009.1"/>
</dbReference>
<dbReference type="OrthoDB" id="674225at2"/>
<gene>
    <name evidence="1" type="ORF">DVR12_17795</name>
</gene>
<dbReference type="EMBL" id="QPMM01000009">
    <property type="protein sequence ID" value="RFS21187.1"/>
    <property type="molecule type" value="Genomic_DNA"/>
</dbReference>
<name>A0A3E1Y7Y0_9BACT</name>
<dbReference type="Proteomes" id="UP000260644">
    <property type="component" value="Unassembled WGS sequence"/>
</dbReference>
<keyword evidence="2" id="KW-1185">Reference proteome</keyword>
<proteinExistence type="predicted"/>
<sequence>MGTFNLLMLQNVACPNCRQFQNWTVQFKYGDCWLHKYGLFEELRWDGNDVGVRAAKIVLVEGICEEMCKHCANDEIYARIFIDNNKIVAASLVVKNIIFPISSDGNYMIIN</sequence>
<accession>A0A3E1Y7Y0</accession>
<protein>
    <submittedName>
        <fullName evidence="1">Uncharacterized protein</fullName>
    </submittedName>
</protein>
<evidence type="ECO:0000313" key="2">
    <source>
        <dbReference type="Proteomes" id="UP000260644"/>
    </source>
</evidence>
<reference evidence="1 2" key="1">
    <citation type="submission" date="2018-07" db="EMBL/GenBank/DDBJ databases">
        <title>Chitinophaga K2CV101002-2 sp. nov., isolated from a monsoon evergreen broad-leaved forest soil.</title>
        <authorList>
            <person name="Lv Y."/>
        </authorList>
    </citation>
    <scope>NUCLEOTIDE SEQUENCE [LARGE SCALE GENOMIC DNA]</scope>
    <source>
        <strain evidence="1 2">GDMCC 1.1288</strain>
    </source>
</reference>